<evidence type="ECO:0000256" key="13">
    <source>
        <dbReference type="PROSITE-ProRule" id="PRU01023"/>
    </source>
</evidence>
<comment type="caution">
    <text evidence="13">Lacks conserved residue(s) required for the propagation of feature annotation.</text>
</comment>
<keyword evidence="7 13" id="KW-0808">Transferase</keyword>
<dbReference type="Proteomes" id="UP000077421">
    <property type="component" value="Unassembled WGS sequence"/>
</dbReference>
<dbReference type="RefSeq" id="WP_067566938.1">
    <property type="nucleotide sequence ID" value="NZ_LSUQ01000065.1"/>
</dbReference>
<evidence type="ECO:0000256" key="11">
    <source>
        <dbReference type="ARBA" id="ARBA00031088"/>
    </source>
</evidence>
<dbReference type="InterPro" id="IPR049560">
    <property type="entry name" value="MeTrfase_RsmB-F_NOP2_cat"/>
</dbReference>
<proteinExistence type="inferred from homology"/>
<evidence type="ECO:0000313" key="17">
    <source>
        <dbReference type="Proteomes" id="UP000077421"/>
    </source>
</evidence>
<dbReference type="Pfam" id="PF01189">
    <property type="entry name" value="Methyltr_RsmB-F"/>
    <property type="match status" value="1"/>
</dbReference>
<keyword evidence="8 13" id="KW-0949">S-adenosyl-L-methionine</keyword>
<dbReference type="NCBIfam" id="TIGR00563">
    <property type="entry name" value="rsmB"/>
    <property type="match status" value="1"/>
</dbReference>
<dbReference type="InterPro" id="IPR004573">
    <property type="entry name" value="rRNA_ssu_MeTfrase_B"/>
</dbReference>
<comment type="similarity">
    <text evidence="13">Belongs to the class I-like SAM-binding methyltransferase superfamily. RsmB/NOP family.</text>
</comment>
<dbReference type="GO" id="GO:0005737">
    <property type="term" value="C:cytoplasm"/>
    <property type="evidence" value="ECO:0007669"/>
    <property type="project" value="UniProtKB-SubCell"/>
</dbReference>
<dbReference type="GO" id="GO:0006355">
    <property type="term" value="P:regulation of DNA-templated transcription"/>
    <property type="evidence" value="ECO:0007669"/>
    <property type="project" value="InterPro"/>
</dbReference>
<evidence type="ECO:0000256" key="5">
    <source>
        <dbReference type="ARBA" id="ARBA00022552"/>
    </source>
</evidence>
<evidence type="ECO:0000313" key="16">
    <source>
        <dbReference type="EMBL" id="OAG92184.1"/>
    </source>
</evidence>
<name>A0A853K968_9BACL</name>
<evidence type="ECO:0000256" key="6">
    <source>
        <dbReference type="ARBA" id="ARBA00022603"/>
    </source>
</evidence>
<evidence type="ECO:0000259" key="15">
    <source>
        <dbReference type="PROSITE" id="PS51686"/>
    </source>
</evidence>
<protein>
    <recommendedName>
        <fullName evidence="3">16S rRNA (cytosine(967)-C(5))-methyltransferase</fullName>
        <ecNumber evidence="3">2.1.1.176</ecNumber>
    </recommendedName>
    <alternativeName>
        <fullName evidence="10">16S rRNA m5C967 methyltransferase</fullName>
    </alternativeName>
    <alternativeName>
        <fullName evidence="11">rRNA (cytosine-C(5)-)-methyltransferase RsmB</fullName>
    </alternativeName>
</protein>
<organism evidence="16 17">
    <name type="scientific">Ferroacidibacillus organovorans</name>
    <dbReference type="NCBI Taxonomy" id="1765683"/>
    <lineage>
        <taxon>Bacteria</taxon>
        <taxon>Bacillati</taxon>
        <taxon>Bacillota</taxon>
        <taxon>Bacilli</taxon>
        <taxon>Bacillales</taxon>
        <taxon>Alicyclobacillaceae</taxon>
        <taxon>Ferroacidibacillus</taxon>
    </lineage>
</organism>
<dbReference type="SUPFAM" id="SSF53335">
    <property type="entry name" value="S-adenosyl-L-methionine-dependent methyltransferases"/>
    <property type="match status" value="1"/>
</dbReference>
<evidence type="ECO:0000256" key="14">
    <source>
        <dbReference type="SAM" id="MobiDB-lite"/>
    </source>
</evidence>
<feature type="binding site" evidence="13">
    <location>
        <begin position="285"/>
        <end position="291"/>
    </location>
    <ligand>
        <name>S-adenosyl-L-methionine</name>
        <dbReference type="ChEBI" id="CHEBI:59789"/>
    </ligand>
</feature>
<feature type="active site" description="Nucleophile" evidence="13">
    <location>
        <position position="403"/>
    </location>
</feature>
<reference evidence="16 17" key="1">
    <citation type="submission" date="2016-02" db="EMBL/GenBank/DDBJ databases">
        <title>Draft genome sequence of Acidibacillus ferrooxidans SLC66.</title>
        <authorList>
            <person name="Oliveira G."/>
            <person name="Nancucheo I."/>
            <person name="Dall'Agnol H."/>
            <person name="Johnson B."/>
            <person name="Oliveira R."/>
            <person name="Nunes G.L."/>
            <person name="Tzotzos G."/>
            <person name="Orellana S.C."/>
            <person name="Salim A.C."/>
            <person name="Araujo F.M."/>
        </authorList>
    </citation>
    <scope>NUCLEOTIDE SEQUENCE [LARGE SCALE GENOMIC DNA]</scope>
    <source>
        <strain evidence="16 17">SLC66</strain>
    </source>
</reference>
<feature type="compositionally biased region" description="Basic residues" evidence="14">
    <location>
        <begin position="1"/>
        <end position="12"/>
    </location>
</feature>
<evidence type="ECO:0000256" key="12">
    <source>
        <dbReference type="ARBA" id="ARBA00047283"/>
    </source>
</evidence>
<evidence type="ECO:0000256" key="7">
    <source>
        <dbReference type="ARBA" id="ARBA00022679"/>
    </source>
</evidence>
<dbReference type="InterPro" id="IPR001678">
    <property type="entry name" value="MeTrfase_RsmB-F_NOP2_dom"/>
</dbReference>
<feature type="binding site" evidence="13">
    <location>
        <position position="350"/>
    </location>
    <ligand>
        <name>S-adenosyl-L-methionine</name>
        <dbReference type="ChEBI" id="CHEBI:59789"/>
    </ligand>
</feature>
<dbReference type="GO" id="GO:0008649">
    <property type="term" value="F:rRNA methyltransferase activity"/>
    <property type="evidence" value="ECO:0007669"/>
    <property type="project" value="InterPro"/>
</dbReference>
<dbReference type="Pfam" id="PF01029">
    <property type="entry name" value="NusB"/>
    <property type="match status" value="1"/>
</dbReference>
<comment type="function">
    <text evidence="1">Specifically methylates the cytosine at position 967 (m5C967) of 16S rRNA.</text>
</comment>
<dbReference type="PRINTS" id="PR02008">
    <property type="entry name" value="RCMTFAMILY"/>
</dbReference>
<dbReference type="AlphaFoldDB" id="A0A853K968"/>
<evidence type="ECO:0000256" key="10">
    <source>
        <dbReference type="ARBA" id="ARBA00030399"/>
    </source>
</evidence>
<dbReference type="Gene3D" id="1.10.940.10">
    <property type="entry name" value="NusB-like"/>
    <property type="match status" value="1"/>
</dbReference>
<dbReference type="PANTHER" id="PTHR22807:SF53">
    <property type="entry name" value="RIBOSOMAL RNA SMALL SUBUNIT METHYLTRANSFERASE B-RELATED"/>
    <property type="match status" value="1"/>
</dbReference>
<feature type="region of interest" description="Disordered" evidence="14">
    <location>
        <begin position="1"/>
        <end position="21"/>
    </location>
</feature>
<dbReference type="NCBIfam" id="NF011494">
    <property type="entry name" value="PRK14902.1"/>
    <property type="match status" value="1"/>
</dbReference>
<keyword evidence="4" id="KW-0963">Cytoplasm</keyword>
<evidence type="ECO:0000256" key="9">
    <source>
        <dbReference type="ARBA" id="ARBA00022884"/>
    </source>
</evidence>
<dbReference type="PANTHER" id="PTHR22807">
    <property type="entry name" value="NOP2 YEAST -RELATED NOL1/NOP2/FMU SUN DOMAIN-CONTAINING"/>
    <property type="match status" value="1"/>
</dbReference>
<dbReference type="OrthoDB" id="9810297at2"/>
<dbReference type="GO" id="GO:0003723">
    <property type="term" value="F:RNA binding"/>
    <property type="evidence" value="ECO:0007669"/>
    <property type="project" value="UniProtKB-UniRule"/>
</dbReference>
<comment type="caution">
    <text evidence="16">The sequence shown here is derived from an EMBL/GenBank/DDBJ whole genome shotgun (WGS) entry which is preliminary data.</text>
</comment>
<comment type="catalytic activity">
    <reaction evidence="12">
        <text>cytidine(967) in 16S rRNA + S-adenosyl-L-methionine = 5-methylcytidine(967) in 16S rRNA + S-adenosyl-L-homocysteine + H(+)</text>
        <dbReference type="Rhea" id="RHEA:42748"/>
        <dbReference type="Rhea" id="RHEA-COMP:10219"/>
        <dbReference type="Rhea" id="RHEA-COMP:10220"/>
        <dbReference type="ChEBI" id="CHEBI:15378"/>
        <dbReference type="ChEBI" id="CHEBI:57856"/>
        <dbReference type="ChEBI" id="CHEBI:59789"/>
        <dbReference type="ChEBI" id="CHEBI:74483"/>
        <dbReference type="ChEBI" id="CHEBI:82748"/>
        <dbReference type="EC" id="2.1.1.176"/>
    </reaction>
</comment>
<dbReference type="InterPro" id="IPR035926">
    <property type="entry name" value="NusB-like_sf"/>
</dbReference>
<comment type="subcellular location">
    <subcellularLocation>
        <location evidence="2">Cytoplasm</location>
    </subcellularLocation>
</comment>
<gene>
    <name evidence="16" type="ORF">AYW79_13500</name>
</gene>
<dbReference type="Pfam" id="PF22458">
    <property type="entry name" value="RsmF-B_ferredox"/>
    <property type="match status" value="1"/>
</dbReference>
<evidence type="ECO:0000256" key="4">
    <source>
        <dbReference type="ARBA" id="ARBA00022490"/>
    </source>
</evidence>
<dbReference type="InterPro" id="IPR054728">
    <property type="entry name" value="RsmB-like_ferredoxin"/>
</dbReference>
<dbReference type="CDD" id="cd02440">
    <property type="entry name" value="AdoMet_MTases"/>
    <property type="match status" value="1"/>
</dbReference>
<dbReference type="InterPro" id="IPR023267">
    <property type="entry name" value="RCMT"/>
</dbReference>
<dbReference type="EC" id="2.1.1.176" evidence="3"/>
<dbReference type="Gene3D" id="3.40.50.150">
    <property type="entry name" value="Vaccinia Virus protein VP39"/>
    <property type="match status" value="1"/>
</dbReference>
<dbReference type="InterPro" id="IPR006027">
    <property type="entry name" value="NusB_RsmB_TIM44"/>
</dbReference>
<evidence type="ECO:0000256" key="2">
    <source>
        <dbReference type="ARBA" id="ARBA00004496"/>
    </source>
</evidence>
<dbReference type="EMBL" id="LSUQ01000065">
    <property type="protein sequence ID" value="OAG92184.1"/>
    <property type="molecule type" value="Genomic_DNA"/>
</dbReference>
<dbReference type="InterPro" id="IPR029063">
    <property type="entry name" value="SAM-dependent_MTases_sf"/>
</dbReference>
<evidence type="ECO:0000256" key="3">
    <source>
        <dbReference type="ARBA" id="ARBA00012140"/>
    </source>
</evidence>
<feature type="domain" description="SAM-dependent MTase RsmB/NOP-type" evidence="15">
    <location>
        <begin position="195"/>
        <end position="465"/>
    </location>
</feature>
<dbReference type="SUPFAM" id="SSF48013">
    <property type="entry name" value="NusB-like"/>
    <property type="match status" value="1"/>
</dbReference>
<evidence type="ECO:0000256" key="1">
    <source>
        <dbReference type="ARBA" id="ARBA00002724"/>
    </source>
</evidence>
<feature type="binding site" evidence="13">
    <location>
        <position position="309"/>
    </location>
    <ligand>
        <name>S-adenosyl-L-methionine</name>
        <dbReference type="ChEBI" id="CHEBI:59789"/>
    </ligand>
</feature>
<accession>A0A853K968</accession>
<keyword evidence="5" id="KW-0698">rRNA processing</keyword>
<sequence>MSHSQGSKKPRRSSRDENGKCPISPARLAAFEALCAILEKGTYTHLALLEQWNKRDQSAQDAALTSELVRGVVKWQRLLDEMIRPFARVRIEKMDIPVLCALRMGVYQMRMMDRIPDYAAISEAVELVRIHTFHAHRMANAVLRAIQKAKDLPLPLRLEDVANASRESLGLRLSYEEWMVQEVLSTLGDVNGRAALAAMNDRQHLALRVNLKKASRDQVLKILRDAGCVVSEVSGIPAAILIEEGVRDAIQEVIARGEASYQGLSSMKIASLLRPRAGMTIIDACAAPGGKTLHLAELSDDQANIFAVEVHAHRAKMIQNQVERLGKNSITVINADFLSVDKDCDAILLDAPCSGLGTIARKPDVKWTVHKEDLHSLAELQNSMLNHAADLLRAGGTLVYSVCTLTHAEGDAQIEKILAKRSDLELDWIAEGELAFSYRTPAGGVRMLPQRDRGDGFFVARFRKR</sequence>
<dbReference type="PROSITE" id="PS51686">
    <property type="entry name" value="SAM_MT_RSMB_NOP"/>
    <property type="match status" value="1"/>
</dbReference>
<evidence type="ECO:0000256" key="8">
    <source>
        <dbReference type="ARBA" id="ARBA00022691"/>
    </source>
</evidence>
<keyword evidence="6 13" id="KW-0489">Methyltransferase</keyword>
<keyword evidence="9 13" id="KW-0694">RNA-binding</keyword>